<accession>A0A162Z2E7</accession>
<dbReference type="InterPro" id="IPR051311">
    <property type="entry name" value="DedA_domain"/>
</dbReference>
<feature type="transmembrane region" description="Helical" evidence="1">
    <location>
        <begin position="51"/>
        <end position="73"/>
    </location>
</feature>
<dbReference type="PANTHER" id="PTHR42709:SF4">
    <property type="entry name" value="INNER MEMBRANE PROTEIN YQAA"/>
    <property type="match status" value="1"/>
</dbReference>
<feature type="domain" description="VTT" evidence="2">
    <location>
        <begin position="52"/>
        <end position="149"/>
    </location>
</feature>
<dbReference type="OrthoDB" id="5419086at2"/>
<keyword evidence="1" id="KW-0812">Transmembrane</keyword>
<protein>
    <recommendedName>
        <fullName evidence="2">VTT domain-containing protein</fullName>
    </recommendedName>
</protein>
<evidence type="ECO:0000256" key="1">
    <source>
        <dbReference type="SAM" id="Phobius"/>
    </source>
</evidence>
<organism evidence="3 6">
    <name type="scientific">Hydrogenophaga crassostreae</name>
    <dbReference type="NCBI Taxonomy" id="1763535"/>
    <lineage>
        <taxon>Bacteria</taxon>
        <taxon>Pseudomonadati</taxon>
        <taxon>Pseudomonadota</taxon>
        <taxon>Betaproteobacteria</taxon>
        <taxon>Burkholderiales</taxon>
        <taxon>Comamonadaceae</taxon>
        <taxon>Hydrogenophaga</taxon>
    </lineage>
</organism>
<dbReference type="STRING" id="1763535.LPB072_19425"/>
<dbReference type="InterPro" id="IPR032816">
    <property type="entry name" value="VTT_dom"/>
</dbReference>
<gene>
    <name evidence="3" type="ORF">LPB072_19425</name>
    <name evidence="4" type="ORF">LPB72_05125</name>
</gene>
<evidence type="ECO:0000313" key="3">
    <source>
        <dbReference type="EMBL" id="AOW14674.1"/>
    </source>
</evidence>
<dbReference type="Proteomes" id="UP000185680">
    <property type="component" value="Chromosome"/>
</dbReference>
<dbReference type="Proteomes" id="UP000185657">
    <property type="component" value="Unassembled WGS sequence"/>
</dbReference>
<evidence type="ECO:0000313" key="5">
    <source>
        <dbReference type="Proteomes" id="UP000185657"/>
    </source>
</evidence>
<dbReference type="AlphaFoldDB" id="A0A162Z2E7"/>
<dbReference type="EMBL" id="CP017476">
    <property type="protein sequence ID" value="AOW14674.1"/>
    <property type="molecule type" value="Genomic_DNA"/>
</dbReference>
<sequence length="160" mass="17340">MPDWLTSLLHWLAMPEAGLGALFVVAFVSATLLPMGSEAALFGLLKLNPELLWPAIAVATVGNTLGGAVSWWMGAVAHKAVDKARHRATELHALAWLKRFGPRACLMSWLPLIGDPLCAIAGWLKFPFWPCVAYMAIGKLLRYLVLTLALLKVFPGGLPL</sequence>
<dbReference type="EMBL" id="LVWD01000004">
    <property type="protein sequence ID" value="OAD43230.1"/>
    <property type="molecule type" value="Genomic_DNA"/>
</dbReference>
<evidence type="ECO:0000259" key="2">
    <source>
        <dbReference type="Pfam" id="PF09335"/>
    </source>
</evidence>
<name>A0A162Z2E7_9BURK</name>
<dbReference type="RefSeq" id="WP_066086751.1">
    <property type="nucleotide sequence ID" value="NZ_CP017476.1"/>
</dbReference>
<keyword evidence="5" id="KW-1185">Reference proteome</keyword>
<evidence type="ECO:0000313" key="6">
    <source>
        <dbReference type="Proteomes" id="UP000185680"/>
    </source>
</evidence>
<evidence type="ECO:0000313" key="4">
    <source>
        <dbReference type="EMBL" id="OAD43230.1"/>
    </source>
</evidence>
<keyword evidence="1" id="KW-0472">Membrane</keyword>
<dbReference type="PANTHER" id="PTHR42709">
    <property type="entry name" value="ALKALINE PHOSPHATASE LIKE PROTEIN"/>
    <property type="match status" value="1"/>
</dbReference>
<keyword evidence="1" id="KW-1133">Transmembrane helix</keyword>
<proteinExistence type="predicted"/>
<dbReference type="Pfam" id="PF09335">
    <property type="entry name" value="VTT_dom"/>
    <property type="match status" value="1"/>
</dbReference>
<reference evidence="4 5" key="1">
    <citation type="submission" date="2016-02" db="EMBL/GenBank/DDBJ databases">
        <title>Draft genome sequence of Hydrogenophaga sp. LPB0072.</title>
        <authorList>
            <person name="Shin S.-K."/>
            <person name="Yi H."/>
        </authorList>
    </citation>
    <scope>NUCLEOTIDE SEQUENCE [LARGE SCALE GENOMIC DNA]</scope>
    <source>
        <strain evidence="4 5">LPB0072</strain>
    </source>
</reference>
<dbReference type="KEGG" id="hyl:LPB072_19425"/>
<reference evidence="3 6" key="2">
    <citation type="submission" date="2016-10" db="EMBL/GenBank/DDBJ databases">
        <title>Hydorgenophaga sp. LPB0072 isolated from gastropod.</title>
        <authorList>
            <person name="Kim E."/>
            <person name="Yi H."/>
        </authorList>
    </citation>
    <scope>NUCLEOTIDE SEQUENCE [LARGE SCALE GENOMIC DNA]</scope>
    <source>
        <strain evidence="3 6">LPB0072</strain>
    </source>
</reference>